<comment type="caution">
    <text evidence="6">The sequence shown here is derived from an EMBL/GenBank/DDBJ whole genome shotgun (WGS) entry which is preliminary data.</text>
</comment>
<dbReference type="FunFam" id="1.10.10.10:FF:000001">
    <property type="entry name" value="LysR family transcriptional regulator"/>
    <property type="match status" value="1"/>
</dbReference>
<dbReference type="EMBL" id="BMLS01000008">
    <property type="protein sequence ID" value="GGO74104.1"/>
    <property type="molecule type" value="Genomic_DNA"/>
</dbReference>
<organism evidence="6 7">
    <name type="scientific">Bowmanella pacifica</name>
    <dbReference type="NCBI Taxonomy" id="502051"/>
    <lineage>
        <taxon>Bacteria</taxon>
        <taxon>Pseudomonadati</taxon>
        <taxon>Pseudomonadota</taxon>
        <taxon>Gammaproteobacteria</taxon>
        <taxon>Alteromonadales</taxon>
        <taxon>Alteromonadaceae</taxon>
        <taxon>Bowmanella</taxon>
    </lineage>
</organism>
<dbReference type="AlphaFoldDB" id="A0A917Z3J4"/>
<dbReference type="SUPFAM" id="SSF46785">
    <property type="entry name" value="Winged helix' DNA-binding domain"/>
    <property type="match status" value="1"/>
</dbReference>
<dbReference type="Proteomes" id="UP000606935">
    <property type="component" value="Unassembled WGS sequence"/>
</dbReference>
<dbReference type="PANTHER" id="PTHR30537:SF26">
    <property type="entry name" value="GLYCINE CLEAVAGE SYSTEM TRANSCRIPTIONAL ACTIVATOR"/>
    <property type="match status" value="1"/>
</dbReference>
<evidence type="ECO:0000313" key="6">
    <source>
        <dbReference type="EMBL" id="GGO74104.1"/>
    </source>
</evidence>
<keyword evidence="4" id="KW-0804">Transcription</keyword>
<name>A0A917Z3J4_9ALTE</name>
<accession>A0A917Z3J4</accession>
<dbReference type="GO" id="GO:0006351">
    <property type="term" value="P:DNA-templated transcription"/>
    <property type="evidence" value="ECO:0007669"/>
    <property type="project" value="TreeGrafter"/>
</dbReference>
<comment type="similarity">
    <text evidence="1">Belongs to the LysR transcriptional regulatory family.</text>
</comment>
<evidence type="ECO:0000313" key="7">
    <source>
        <dbReference type="Proteomes" id="UP000606935"/>
    </source>
</evidence>
<dbReference type="InterPro" id="IPR036388">
    <property type="entry name" value="WH-like_DNA-bd_sf"/>
</dbReference>
<evidence type="ECO:0000256" key="4">
    <source>
        <dbReference type="ARBA" id="ARBA00023163"/>
    </source>
</evidence>
<keyword evidence="2" id="KW-0805">Transcription regulation</keyword>
<dbReference type="GO" id="GO:0003700">
    <property type="term" value="F:DNA-binding transcription factor activity"/>
    <property type="evidence" value="ECO:0007669"/>
    <property type="project" value="InterPro"/>
</dbReference>
<dbReference type="GO" id="GO:0043565">
    <property type="term" value="F:sequence-specific DNA binding"/>
    <property type="evidence" value="ECO:0007669"/>
    <property type="project" value="TreeGrafter"/>
</dbReference>
<dbReference type="PRINTS" id="PR00039">
    <property type="entry name" value="HTHLYSR"/>
</dbReference>
<dbReference type="PANTHER" id="PTHR30537">
    <property type="entry name" value="HTH-TYPE TRANSCRIPTIONAL REGULATOR"/>
    <property type="match status" value="1"/>
</dbReference>
<reference evidence="6" key="2">
    <citation type="submission" date="2020-09" db="EMBL/GenBank/DDBJ databases">
        <authorList>
            <person name="Sun Q."/>
            <person name="Zhou Y."/>
        </authorList>
    </citation>
    <scope>NUCLEOTIDE SEQUENCE</scope>
    <source>
        <strain evidence="6">CGMCC 1.7086</strain>
    </source>
</reference>
<sequence>MNLIHQNNMTDHLPSLNALRVFASAARLGSFKQAADALHLTPTAVSHQVRNLESWLGQPLFTRHTRRVTLTPAGEKLATVTSNSLFAIAQAIQELKQQPKRLIIDCTSSFAALWLLPRLNALQTFITEPLIEIRSGEQLAPPQFGNGLAIRFGEVSNQQNILSQETFNLYGTASLLAAFVQGEVCNILLPIWKNATLPAAPWQAFSQQLPAHSVHCPQQHFDQELFAIQQAQAGQGLVFCGHTLMQDVNGNQLLPVSNFPGIPSSLGYYLKNYGEMNGKLQQACEWLQRQ</sequence>
<protein>
    <submittedName>
        <fullName evidence="6">LysR family transcriptional regulator</fullName>
    </submittedName>
</protein>
<gene>
    <name evidence="6" type="primary">y4mQ</name>
    <name evidence="6" type="ORF">GCM10010982_36130</name>
</gene>
<dbReference type="InterPro" id="IPR036390">
    <property type="entry name" value="WH_DNA-bd_sf"/>
</dbReference>
<dbReference type="PROSITE" id="PS50931">
    <property type="entry name" value="HTH_LYSR"/>
    <property type="match status" value="1"/>
</dbReference>
<dbReference type="Pfam" id="PF00126">
    <property type="entry name" value="HTH_1"/>
    <property type="match status" value="1"/>
</dbReference>
<dbReference type="InterPro" id="IPR000847">
    <property type="entry name" value="LysR_HTH_N"/>
</dbReference>
<dbReference type="Gene3D" id="3.40.190.10">
    <property type="entry name" value="Periplasmic binding protein-like II"/>
    <property type="match status" value="2"/>
</dbReference>
<reference evidence="6" key="1">
    <citation type="journal article" date="2014" name="Int. J. Syst. Evol. Microbiol.">
        <title>Complete genome sequence of Corynebacterium casei LMG S-19264T (=DSM 44701T), isolated from a smear-ripened cheese.</title>
        <authorList>
            <consortium name="US DOE Joint Genome Institute (JGI-PGF)"/>
            <person name="Walter F."/>
            <person name="Albersmeier A."/>
            <person name="Kalinowski J."/>
            <person name="Ruckert C."/>
        </authorList>
    </citation>
    <scope>NUCLEOTIDE SEQUENCE</scope>
    <source>
        <strain evidence="6">CGMCC 1.7086</strain>
    </source>
</reference>
<keyword evidence="3" id="KW-0238">DNA-binding</keyword>
<dbReference type="Gene3D" id="1.10.10.10">
    <property type="entry name" value="Winged helix-like DNA-binding domain superfamily/Winged helix DNA-binding domain"/>
    <property type="match status" value="1"/>
</dbReference>
<evidence type="ECO:0000256" key="1">
    <source>
        <dbReference type="ARBA" id="ARBA00009437"/>
    </source>
</evidence>
<keyword evidence="7" id="KW-1185">Reference proteome</keyword>
<dbReference type="InterPro" id="IPR058163">
    <property type="entry name" value="LysR-type_TF_proteobact-type"/>
</dbReference>
<feature type="domain" description="HTH lysR-type" evidence="5">
    <location>
        <begin position="14"/>
        <end position="71"/>
    </location>
</feature>
<evidence type="ECO:0000256" key="3">
    <source>
        <dbReference type="ARBA" id="ARBA00023125"/>
    </source>
</evidence>
<evidence type="ECO:0000256" key="2">
    <source>
        <dbReference type="ARBA" id="ARBA00023015"/>
    </source>
</evidence>
<proteinExistence type="inferred from homology"/>
<evidence type="ECO:0000259" key="5">
    <source>
        <dbReference type="PROSITE" id="PS50931"/>
    </source>
</evidence>